<dbReference type="InterPro" id="IPR020751">
    <property type="entry name" value="aa-tRNA-synth_I_codon-bd_sub2"/>
</dbReference>
<keyword evidence="5 10" id="KW-0436">Ligase</keyword>
<evidence type="ECO:0000256" key="8">
    <source>
        <dbReference type="ARBA" id="ARBA00022917"/>
    </source>
</evidence>
<dbReference type="GO" id="GO:0008270">
    <property type="term" value="F:zinc ion binding"/>
    <property type="evidence" value="ECO:0007669"/>
    <property type="project" value="InterPro"/>
</dbReference>
<dbReference type="NCBIfam" id="TIGR00464">
    <property type="entry name" value="gltX_bact"/>
    <property type="match status" value="1"/>
</dbReference>
<dbReference type="FunFam" id="3.40.50.620:FF:000007">
    <property type="entry name" value="Glutamate--tRNA ligase"/>
    <property type="match status" value="1"/>
</dbReference>
<dbReference type="EC" id="6.1.1.17" evidence="10"/>
<comment type="function">
    <text evidence="10">Catalyzes the attachment of glutamate to tRNA(Glu) in a two-step reaction: glutamate is first activated by ATP to form Glu-AMP and then transferred to the acceptor end of tRNA(Glu).</text>
</comment>
<dbReference type="AlphaFoldDB" id="A0A0S8GFC0"/>
<dbReference type="GO" id="GO:0005524">
    <property type="term" value="F:ATP binding"/>
    <property type="evidence" value="ECO:0007669"/>
    <property type="project" value="UniProtKB-UniRule"/>
</dbReference>
<dbReference type="Gene3D" id="1.10.10.350">
    <property type="match status" value="1"/>
</dbReference>
<evidence type="ECO:0000256" key="1">
    <source>
        <dbReference type="ARBA" id="ARBA00004496"/>
    </source>
</evidence>
<name>A0A0S8GFC0_UNCW3</name>
<dbReference type="CDD" id="cd00808">
    <property type="entry name" value="GluRS_core"/>
    <property type="match status" value="1"/>
</dbReference>
<dbReference type="EMBL" id="LJUO01000056">
    <property type="protein sequence ID" value="KPK71733.1"/>
    <property type="molecule type" value="Genomic_DNA"/>
</dbReference>
<evidence type="ECO:0000256" key="5">
    <source>
        <dbReference type="ARBA" id="ARBA00022598"/>
    </source>
</evidence>
<dbReference type="InterPro" id="IPR045462">
    <property type="entry name" value="aa-tRNA-synth_I_cd-bd"/>
</dbReference>
<organism evidence="13 14">
    <name type="scientific">candidate division WOR_3 bacterium SM23_60</name>
    <dbReference type="NCBI Taxonomy" id="1703780"/>
    <lineage>
        <taxon>Bacteria</taxon>
        <taxon>Bacteria division WOR-3</taxon>
    </lineage>
</organism>
<evidence type="ECO:0000313" key="13">
    <source>
        <dbReference type="EMBL" id="KPK71733.1"/>
    </source>
</evidence>
<dbReference type="InterPro" id="IPR033910">
    <property type="entry name" value="GluRS_core"/>
</dbReference>
<dbReference type="GO" id="GO:0006424">
    <property type="term" value="P:glutamyl-tRNA aminoacylation"/>
    <property type="evidence" value="ECO:0007669"/>
    <property type="project" value="UniProtKB-UniRule"/>
</dbReference>
<comment type="catalytic activity">
    <reaction evidence="10">
        <text>tRNA(Glu) + L-glutamate + ATP = L-glutamyl-tRNA(Glu) + AMP + diphosphate</text>
        <dbReference type="Rhea" id="RHEA:23540"/>
        <dbReference type="Rhea" id="RHEA-COMP:9663"/>
        <dbReference type="Rhea" id="RHEA-COMP:9680"/>
        <dbReference type="ChEBI" id="CHEBI:29985"/>
        <dbReference type="ChEBI" id="CHEBI:30616"/>
        <dbReference type="ChEBI" id="CHEBI:33019"/>
        <dbReference type="ChEBI" id="CHEBI:78442"/>
        <dbReference type="ChEBI" id="CHEBI:78520"/>
        <dbReference type="ChEBI" id="CHEBI:456215"/>
        <dbReference type="EC" id="6.1.1.17"/>
    </reaction>
</comment>
<dbReference type="GO" id="GO:0004818">
    <property type="term" value="F:glutamate-tRNA ligase activity"/>
    <property type="evidence" value="ECO:0007669"/>
    <property type="project" value="UniProtKB-UniRule"/>
</dbReference>
<dbReference type="InterPro" id="IPR020058">
    <property type="entry name" value="Glu/Gln-tRNA-synth_Ib_cat-dom"/>
</dbReference>
<evidence type="ECO:0000256" key="9">
    <source>
        <dbReference type="ARBA" id="ARBA00023146"/>
    </source>
</evidence>
<dbReference type="Proteomes" id="UP000051096">
    <property type="component" value="Unassembled WGS sequence"/>
</dbReference>
<feature type="binding site" evidence="10">
    <location>
        <position position="248"/>
    </location>
    <ligand>
        <name>ATP</name>
        <dbReference type="ChEBI" id="CHEBI:30616"/>
    </ligand>
</feature>
<feature type="domain" description="Aminoacyl-tRNA synthetase class I anticodon-binding" evidence="12">
    <location>
        <begin position="328"/>
        <end position="474"/>
    </location>
</feature>
<dbReference type="PATRIC" id="fig|1703780.3.peg.12"/>
<comment type="subunit">
    <text evidence="3 10">Monomer.</text>
</comment>
<gene>
    <name evidence="10" type="primary">gltX</name>
    <name evidence="13" type="ORF">AMJ87_06840</name>
</gene>
<evidence type="ECO:0000256" key="7">
    <source>
        <dbReference type="ARBA" id="ARBA00022840"/>
    </source>
</evidence>
<comment type="subcellular location">
    <subcellularLocation>
        <location evidence="1 10">Cytoplasm</location>
    </subcellularLocation>
</comment>
<comment type="caution">
    <text evidence="10">Lacks conserved residue(s) required for the propagation of feature annotation.</text>
</comment>
<dbReference type="Gene3D" id="1.10.8.70">
    <property type="entry name" value="Glutamate-tRNA synthetase, class I, anticodon-binding domain 1"/>
    <property type="match status" value="1"/>
</dbReference>
<evidence type="ECO:0000259" key="12">
    <source>
        <dbReference type="Pfam" id="PF19269"/>
    </source>
</evidence>
<dbReference type="SUPFAM" id="SSF48163">
    <property type="entry name" value="An anticodon-binding domain of class I aminoacyl-tRNA synthetases"/>
    <property type="match status" value="1"/>
</dbReference>
<dbReference type="PANTHER" id="PTHR43311">
    <property type="entry name" value="GLUTAMATE--TRNA LIGASE"/>
    <property type="match status" value="1"/>
</dbReference>
<dbReference type="InterPro" id="IPR004527">
    <property type="entry name" value="Glu-tRNA-ligase_bac/mito"/>
</dbReference>
<evidence type="ECO:0000313" key="14">
    <source>
        <dbReference type="Proteomes" id="UP000051096"/>
    </source>
</evidence>
<proteinExistence type="inferred from homology"/>
<accession>A0A0S8GFC0</accession>
<dbReference type="Pfam" id="PF00749">
    <property type="entry name" value="tRNA-synt_1c"/>
    <property type="match status" value="1"/>
</dbReference>
<dbReference type="SUPFAM" id="SSF52374">
    <property type="entry name" value="Nucleotidylyl transferase"/>
    <property type="match status" value="1"/>
</dbReference>
<dbReference type="HAMAP" id="MF_00022">
    <property type="entry name" value="Glu_tRNA_synth_type1"/>
    <property type="match status" value="1"/>
</dbReference>
<dbReference type="PRINTS" id="PR00987">
    <property type="entry name" value="TRNASYNTHGLU"/>
</dbReference>
<evidence type="ECO:0000256" key="3">
    <source>
        <dbReference type="ARBA" id="ARBA00011245"/>
    </source>
</evidence>
<evidence type="ECO:0000256" key="4">
    <source>
        <dbReference type="ARBA" id="ARBA00022490"/>
    </source>
</evidence>
<dbReference type="GO" id="GO:0005829">
    <property type="term" value="C:cytosol"/>
    <property type="evidence" value="ECO:0007669"/>
    <property type="project" value="TreeGrafter"/>
</dbReference>
<dbReference type="InterPro" id="IPR020752">
    <property type="entry name" value="Glu-tRNA-synth_I_codon-bd_sub1"/>
</dbReference>
<keyword evidence="4 10" id="KW-0963">Cytoplasm</keyword>
<dbReference type="Pfam" id="PF19269">
    <property type="entry name" value="Anticodon_2"/>
    <property type="match status" value="1"/>
</dbReference>
<dbReference type="Gene3D" id="3.40.50.620">
    <property type="entry name" value="HUPs"/>
    <property type="match status" value="1"/>
</dbReference>
<keyword evidence="8 10" id="KW-0648">Protein biosynthesis</keyword>
<evidence type="ECO:0000256" key="6">
    <source>
        <dbReference type="ARBA" id="ARBA00022741"/>
    </source>
</evidence>
<feature type="short sequence motif" description="'HIGH' region" evidence="10">
    <location>
        <begin position="13"/>
        <end position="23"/>
    </location>
</feature>
<evidence type="ECO:0000259" key="11">
    <source>
        <dbReference type="Pfam" id="PF00749"/>
    </source>
</evidence>
<feature type="short sequence motif" description="'KMSKS' region" evidence="10">
    <location>
        <begin position="245"/>
        <end position="249"/>
    </location>
</feature>
<keyword evidence="9 10" id="KW-0030">Aminoacyl-tRNA synthetase</keyword>
<sequence length="483" mass="55727">MNHTSQVRVRIAPSPTGFFHVGSARTALYNWLFARHHRGTFILRVEDTDVERSSPDMIEVILDGLRWLGLDWDEGPYFQSQRLSLYRGVAEKLLKSNLAYYCYCNPEDLEREKQAAYKQKKDWQYDRRCLNLSTAEREAKEKAHTPKAVRFLIPDHTVSYADLVHGTIEREAQNIEDFVILRANLMPTYNLACVVDDHEMGISHVIRAVDHITNTPKQILLYEALGLAKPEFAHLPLILGSDKKKLSKRHGAVSLITYRERGFMPETVVNFLALLGWSPGDDREIMNISEIIDRFSLDRINAANAVFDVTKLEWMNGQYIYALTDEQLFEKIKPQIIAAGLMSEDETVERRDWILRICHLMKPRLKVMSDIVENGSFFFTEDFVYDEEALQKHFHETAIALVRDFIQVLEKTESFSATEIEQTLRAFVSAKGIKARALIHPLRVFVTGKQGGPGLFETFEVIGKDKCIDRLKRIVQEYEVRNE</sequence>
<evidence type="ECO:0000256" key="10">
    <source>
        <dbReference type="HAMAP-Rule" id="MF_00022"/>
    </source>
</evidence>
<comment type="caution">
    <text evidence="13">The sequence shown here is derived from an EMBL/GenBank/DDBJ whole genome shotgun (WGS) entry which is preliminary data.</text>
</comment>
<reference evidence="13 14" key="1">
    <citation type="journal article" date="2015" name="Microbiome">
        <title>Genomic resolution of linkages in carbon, nitrogen, and sulfur cycling among widespread estuary sediment bacteria.</title>
        <authorList>
            <person name="Baker B.J."/>
            <person name="Lazar C.S."/>
            <person name="Teske A.P."/>
            <person name="Dick G.J."/>
        </authorList>
    </citation>
    <scope>NUCLEOTIDE SEQUENCE [LARGE SCALE GENOMIC DNA]</scope>
    <source>
        <strain evidence="13">SM23_60</strain>
    </source>
</reference>
<dbReference type="GO" id="GO:0000049">
    <property type="term" value="F:tRNA binding"/>
    <property type="evidence" value="ECO:0007669"/>
    <property type="project" value="InterPro"/>
</dbReference>
<comment type="similarity">
    <text evidence="2 10">Belongs to the class-I aminoacyl-tRNA synthetase family. Glutamate--tRNA ligase type 1 subfamily.</text>
</comment>
<dbReference type="InterPro" id="IPR008925">
    <property type="entry name" value="aa_tRNA-synth_I_cd-bd_sf"/>
</dbReference>
<dbReference type="InterPro" id="IPR000924">
    <property type="entry name" value="Glu/Gln-tRNA-synth"/>
</dbReference>
<dbReference type="InterPro" id="IPR049940">
    <property type="entry name" value="GluQ/Sye"/>
</dbReference>
<keyword evidence="6 10" id="KW-0547">Nucleotide-binding</keyword>
<keyword evidence="7 10" id="KW-0067">ATP-binding</keyword>
<dbReference type="PANTHER" id="PTHR43311:SF2">
    <property type="entry name" value="GLUTAMATE--TRNA LIGASE, MITOCHONDRIAL-RELATED"/>
    <property type="match status" value="1"/>
</dbReference>
<dbReference type="InterPro" id="IPR014729">
    <property type="entry name" value="Rossmann-like_a/b/a_fold"/>
</dbReference>
<evidence type="ECO:0000256" key="2">
    <source>
        <dbReference type="ARBA" id="ARBA00007894"/>
    </source>
</evidence>
<feature type="domain" description="Glutamyl/glutaminyl-tRNA synthetase class Ib catalytic" evidence="11">
    <location>
        <begin position="6"/>
        <end position="314"/>
    </location>
</feature>
<protein>
    <recommendedName>
        <fullName evidence="10">Glutamate--tRNA ligase</fullName>
        <ecNumber evidence="10">6.1.1.17</ecNumber>
    </recommendedName>
    <alternativeName>
        <fullName evidence="10">Glutamyl-tRNA synthetase</fullName>
        <shortName evidence="10">GluRS</shortName>
    </alternativeName>
</protein>